<proteinExistence type="predicted"/>
<evidence type="ECO:0000256" key="1">
    <source>
        <dbReference type="SAM" id="MobiDB-lite"/>
    </source>
</evidence>
<gene>
    <name evidence="2" type="ORF">QBC34DRAFT_406056</name>
</gene>
<feature type="region of interest" description="Disordered" evidence="1">
    <location>
        <begin position="309"/>
        <end position="397"/>
    </location>
</feature>
<evidence type="ECO:0000313" key="2">
    <source>
        <dbReference type="EMBL" id="KAK4449145.1"/>
    </source>
</evidence>
<keyword evidence="3" id="KW-1185">Reference proteome</keyword>
<dbReference type="Proteomes" id="UP001321760">
    <property type="component" value="Unassembled WGS sequence"/>
</dbReference>
<feature type="compositionally biased region" description="Polar residues" evidence="1">
    <location>
        <begin position="45"/>
        <end position="64"/>
    </location>
</feature>
<sequence length="432" mass="48175">MAFSSGNACKSCRLASPHQPLITSALPFFLAQQQQPLPQYTCNSTLARNDTPTRSPLTTSSNTIRPHRTPVLPTMLRKYIPSPNPRGRSIPTHDELLRRRNGFGYRRNLWNQADKKCKNTTHKAAKGEPEGTRKKVRAELGYYLERRKRFHGYTRQPIPLQEKKKPVNMVEQAMAATKQQGCVSRFGPGVLGGGVLAALAKKGVTTRAMGGKYSPESMWGRLGRDVSEAVLDCTHGLFGWVGGPVTAVTIPRGRVVMAGNLGEEDDEPDWEEKMGALKEQIRALEEKMRVSKEAMRAVEERMRTFEEVVRQASEEERPSHEEIFLGPDEESDEESDEEGVAVGDEGEESKHPEDVVVNNGEEKSRKRKTRDEEEDPGPKKKKQRLQETIEENTGDGKAANLDAIGKQLGSVMAKKLRGALWKAVKETMKGFG</sequence>
<organism evidence="2 3">
    <name type="scientific">Podospora aff. communis PSN243</name>
    <dbReference type="NCBI Taxonomy" id="3040156"/>
    <lineage>
        <taxon>Eukaryota</taxon>
        <taxon>Fungi</taxon>
        <taxon>Dikarya</taxon>
        <taxon>Ascomycota</taxon>
        <taxon>Pezizomycotina</taxon>
        <taxon>Sordariomycetes</taxon>
        <taxon>Sordariomycetidae</taxon>
        <taxon>Sordariales</taxon>
        <taxon>Podosporaceae</taxon>
        <taxon>Podospora</taxon>
    </lineage>
</organism>
<accession>A0AAV9GMD3</accession>
<protein>
    <submittedName>
        <fullName evidence="2">Uncharacterized protein</fullName>
    </submittedName>
</protein>
<feature type="compositionally biased region" description="Acidic residues" evidence="1">
    <location>
        <begin position="327"/>
        <end position="347"/>
    </location>
</feature>
<feature type="region of interest" description="Disordered" evidence="1">
    <location>
        <begin position="45"/>
        <end position="68"/>
    </location>
</feature>
<reference evidence="2" key="1">
    <citation type="journal article" date="2023" name="Mol. Phylogenet. Evol.">
        <title>Genome-scale phylogeny and comparative genomics of the fungal order Sordariales.</title>
        <authorList>
            <person name="Hensen N."/>
            <person name="Bonometti L."/>
            <person name="Westerberg I."/>
            <person name="Brannstrom I.O."/>
            <person name="Guillou S."/>
            <person name="Cros-Aarteil S."/>
            <person name="Calhoun S."/>
            <person name="Haridas S."/>
            <person name="Kuo A."/>
            <person name="Mondo S."/>
            <person name="Pangilinan J."/>
            <person name="Riley R."/>
            <person name="LaButti K."/>
            <person name="Andreopoulos B."/>
            <person name="Lipzen A."/>
            <person name="Chen C."/>
            <person name="Yan M."/>
            <person name="Daum C."/>
            <person name="Ng V."/>
            <person name="Clum A."/>
            <person name="Steindorff A."/>
            <person name="Ohm R.A."/>
            <person name="Martin F."/>
            <person name="Silar P."/>
            <person name="Natvig D.O."/>
            <person name="Lalanne C."/>
            <person name="Gautier V."/>
            <person name="Ament-Velasquez S.L."/>
            <person name="Kruys A."/>
            <person name="Hutchinson M.I."/>
            <person name="Powell A.J."/>
            <person name="Barry K."/>
            <person name="Miller A.N."/>
            <person name="Grigoriev I.V."/>
            <person name="Debuchy R."/>
            <person name="Gladieux P."/>
            <person name="Hiltunen Thoren M."/>
            <person name="Johannesson H."/>
        </authorList>
    </citation>
    <scope>NUCLEOTIDE SEQUENCE</scope>
    <source>
        <strain evidence="2">PSN243</strain>
    </source>
</reference>
<dbReference type="AlphaFoldDB" id="A0AAV9GMD3"/>
<reference evidence="2" key="2">
    <citation type="submission" date="2023-05" db="EMBL/GenBank/DDBJ databases">
        <authorList>
            <consortium name="Lawrence Berkeley National Laboratory"/>
            <person name="Steindorff A."/>
            <person name="Hensen N."/>
            <person name="Bonometti L."/>
            <person name="Westerberg I."/>
            <person name="Brannstrom I.O."/>
            <person name="Guillou S."/>
            <person name="Cros-Aarteil S."/>
            <person name="Calhoun S."/>
            <person name="Haridas S."/>
            <person name="Kuo A."/>
            <person name="Mondo S."/>
            <person name="Pangilinan J."/>
            <person name="Riley R."/>
            <person name="Labutti K."/>
            <person name="Andreopoulos B."/>
            <person name="Lipzen A."/>
            <person name="Chen C."/>
            <person name="Yanf M."/>
            <person name="Daum C."/>
            <person name="Ng V."/>
            <person name="Clum A."/>
            <person name="Ohm R."/>
            <person name="Martin F."/>
            <person name="Silar P."/>
            <person name="Natvig D."/>
            <person name="Lalanne C."/>
            <person name="Gautier V."/>
            <person name="Ament-Velasquez S.L."/>
            <person name="Kruys A."/>
            <person name="Hutchinson M.I."/>
            <person name="Powell A.J."/>
            <person name="Barry K."/>
            <person name="Miller A.N."/>
            <person name="Grigoriev I.V."/>
            <person name="Debuchy R."/>
            <person name="Gladieux P."/>
            <person name="Thoren M.H."/>
            <person name="Johannesson H."/>
        </authorList>
    </citation>
    <scope>NUCLEOTIDE SEQUENCE</scope>
    <source>
        <strain evidence="2">PSN243</strain>
    </source>
</reference>
<feature type="compositionally biased region" description="Basic and acidic residues" evidence="1">
    <location>
        <begin position="348"/>
        <end position="364"/>
    </location>
</feature>
<comment type="caution">
    <text evidence="2">The sequence shown here is derived from an EMBL/GenBank/DDBJ whole genome shotgun (WGS) entry which is preliminary data.</text>
</comment>
<feature type="non-terminal residue" evidence="2">
    <location>
        <position position="432"/>
    </location>
</feature>
<name>A0AAV9GMD3_9PEZI</name>
<evidence type="ECO:0000313" key="3">
    <source>
        <dbReference type="Proteomes" id="UP001321760"/>
    </source>
</evidence>
<dbReference type="EMBL" id="MU865939">
    <property type="protein sequence ID" value="KAK4449145.1"/>
    <property type="molecule type" value="Genomic_DNA"/>
</dbReference>
<feature type="compositionally biased region" description="Basic and acidic residues" evidence="1">
    <location>
        <begin position="309"/>
        <end position="323"/>
    </location>
</feature>